<dbReference type="InterPro" id="IPR000990">
    <property type="entry name" value="Innexin"/>
</dbReference>
<feature type="transmembrane region" description="Helical" evidence="12">
    <location>
        <begin position="27"/>
        <end position="45"/>
    </location>
</feature>
<dbReference type="AlphaFoldDB" id="A0A3P8DR73"/>
<dbReference type="PANTHER" id="PTHR11893:SF20">
    <property type="entry name" value="INNEXIN-3"/>
    <property type="match status" value="1"/>
</dbReference>
<evidence type="ECO:0000256" key="9">
    <source>
        <dbReference type="ARBA" id="ARBA00023065"/>
    </source>
</evidence>
<sequence>MLGIPFLTKYIQNTVKRQKVSDSVDYLNYYVTSLIFAFFALAISAKQYFGSPIQCWVPSEFRGGWEKYAEDYCFIANSYYVPFEEEIPVDIEHRKDHISYYRWVPIMLALQSIMFFIPNWIWNMLHKQTAINPKAFLSEAEKVKYATGGKRDQEIVTLANYFLDTVSAFEPDLKGKKYTSPRSGYNATLLYLFTKAAYVGNICLQIIILNHFLGQNYLHWGYEMTSNIIHGREWKETDVFPRVIMCDFQVRPTRVDWVPEAEEYLSLCLHPVKSRASPREENFALQIRRLANLQRHTVQCVIMMNMINEKLYLFLYFWMFFIGVTTITNFIYFAVVMVIPPLRAKLVLFNIDRDRNRPPLERMQRAKRFAKFGGDGPQVISEQSFQLLALGFLQGLETAVALDADPNRFQRGMAQCEMKRFVKECLHPDGVLLLQFVREHVGGRVAYDLVNKIYEIFAEHDVSLLLT</sequence>
<evidence type="ECO:0000313" key="14">
    <source>
        <dbReference type="Proteomes" id="UP000050761"/>
    </source>
</evidence>
<evidence type="ECO:0000256" key="11">
    <source>
        <dbReference type="ARBA" id="ARBA00023303"/>
    </source>
</evidence>
<keyword evidence="6" id="KW-0303">Gap junction</keyword>
<dbReference type="GO" id="GO:0005243">
    <property type="term" value="F:gap junction channel activity"/>
    <property type="evidence" value="ECO:0007669"/>
    <property type="project" value="TreeGrafter"/>
</dbReference>
<dbReference type="GO" id="GO:0005886">
    <property type="term" value="C:plasma membrane"/>
    <property type="evidence" value="ECO:0007669"/>
    <property type="project" value="UniProtKB-SubCell"/>
</dbReference>
<accession>A0A3P8DR73</accession>
<dbReference type="Pfam" id="PF00876">
    <property type="entry name" value="Innexin"/>
    <property type="match status" value="2"/>
</dbReference>
<dbReference type="OrthoDB" id="5867527at2759"/>
<evidence type="ECO:0000256" key="12">
    <source>
        <dbReference type="RuleBase" id="RU010713"/>
    </source>
</evidence>
<comment type="similarity">
    <text evidence="12">Belongs to the pannexin family.</text>
</comment>
<keyword evidence="5 12" id="KW-0812">Transmembrane</keyword>
<reference evidence="13 14" key="1">
    <citation type="submission" date="2018-11" db="EMBL/GenBank/DDBJ databases">
        <authorList>
            <consortium name="Pathogen Informatics"/>
        </authorList>
    </citation>
    <scope>NUCLEOTIDE SEQUENCE [LARGE SCALE GENOMIC DNA]</scope>
</reference>
<evidence type="ECO:0000256" key="6">
    <source>
        <dbReference type="ARBA" id="ARBA00022868"/>
    </source>
</evidence>
<dbReference type="EMBL" id="UZAH01028230">
    <property type="protein sequence ID" value="VDO98662.1"/>
    <property type="molecule type" value="Genomic_DNA"/>
</dbReference>
<comment type="subcellular location">
    <subcellularLocation>
        <location evidence="1">Cell junction</location>
        <location evidence="1">Gap junction</location>
    </subcellularLocation>
    <subcellularLocation>
        <location evidence="2 12">Cell membrane</location>
        <topology evidence="2 12">Multi-pass membrane protein</topology>
    </subcellularLocation>
</comment>
<keyword evidence="11 12" id="KW-0407">Ion channel</keyword>
<keyword evidence="3 12" id="KW-0813">Transport</keyword>
<evidence type="ECO:0000256" key="5">
    <source>
        <dbReference type="ARBA" id="ARBA00022692"/>
    </source>
</evidence>
<dbReference type="PROSITE" id="PS51013">
    <property type="entry name" value="PANNEXIN"/>
    <property type="match status" value="1"/>
</dbReference>
<evidence type="ECO:0000256" key="1">
    <source>
        <dbReference type="ARBA" id="ARBA00004610"/>
    </source>
</evidence>
<evidence type="ECO:0000256" key="3">
    <source>
        <dbReference type="ARBA" id="ARBA00022448"/>
    </source>
</evidence>
<name>A0A3P8DR73_HELPZ</name>
<dbReference type="GO" id="GO:0034220">
    <property type="term" value="P:monoatomic ion transmembrane transport"/>
    <property type="evidence" value="ECO:0007669"/>
    <property type="project" value="UniProtKB-KW"/>
</dbReference>
<evidence type="ECO:0000313" key="15">
    <source>
        <dbReference type="WBParaSite" id="HPBE_0001414701-mRNA-1"/>
    </source>
</evidence>
<dbReference type="WBParaSite" id="HPBE_0001414701-mRNA-1">
    <property type="protein sequence ID" value="HPBE_0001414701-mRNA-1"/>
    <property type="gene ID" value="HPBE_0001414701"/>
</dbReference>
<evidence type="ECO:0000256" key="8">
    <source>
        <dbReference type="ARBA" id="ARBA00022989"/>
    </source>
</evidence>
<keyword evidence="4" id="KW-1003">Cell membrane</keyword>
<organism evidence="13">
    <name type="scientific">Heligmosomoides polygyrus</name>
    <name type="common">Parasitic roundworm</name>
    <dbReference type="NCBI Taxonomy" id="6339"/>
    <lineage>
        <taxon>Eukaryota</taxon>
        <taxon>Metazoa</taxon>
        <taxon>Ecdysozoa</taxon>
        <taxon>Nematoda</taxon>
        <taxon>Chromadorea</taxon>
        <taxon>Rhabditida</taxon>
        <taxon>Rhabditina</taxon>
        <taxon>Rhabditomorpha</taxon>
        <taxon>Strongyloidea</taxon>
        <taxon>Heligmosomidae</taxon>
        <taxon>Heligmosomoides</taxon>
    </lineage>
</organism>
<feature type="transmembrane region" description="Helical" evidence="12">
    <location>
        <begin position="313"/>
        <end position="339"/>
    </location>
</feature>
<evidence type="ECO:0000256" key="10">
    <source>
        <dbReference type="ARBA" id="ARBA00023136"/>
    </source>
</evidence>
<feature type="transmembrane region" description="Helical" evidence="12">
    <location>
        <begin position="103"/>
        <end position="122"/>
    </location>
</feature>
<reference evidence="15" key="2">
    <citation type="submission" date="2019-09" db="UniProtKB">
        <authorList>
            <consortium name="WormBaseParasite"/>
        </authorList>
    </citation>
    <scope>IDENTIFICATION</scope>
</reference>
<evidence type="ECO:0000313" key="13">
    <source>
        <dbReference type="EMBL" id="VDO98662.1"/>
    </source>
</evidence>
<dbReference type="PRINTS" id="PR01262">
    <property type="entry name" value="INNEXIN"/>
</dbReference>
<evidence type="ECO:0000256" key="2">
    <source>
        <dbReference type="ARBA" id="ARBA00004651"/>
    </source>
</evidence>
<keyword evidence="7" id="KW-0965">Cell junction</keyword>
<dbReference type="Proteomes" id="UP000050761">
    <property type="component" value="Unassembled WGS sequence"/>
</dbReference>
<keyword evidence="10 12" id="KW-0472">Membrane</keyword>
<proteinExistence type="inferred from homology"/>
<protein>
    <recommendedName>
        <fullName evidence="12">Innexin</fullName>
    </recommendedName>
</protein>
<gene>
    <name evidence="12" type="primary">inx</name>
    <name evidence="13" type="ORF">HPBE_LOCUS14148</name>
</gene>
<keyword evidence="8 12" id="KW-1133">Transmembrane helix</keyword>
<dbReference type="PANTHER" id="PTHR11893">
    <property type="entry name" value="INNEXIN"/>
    <property type="match status" value="1"/>
</dbReference>
<dbReference type="GO" id="GO:0005921">
    <property type="term" value="C:gap junction"/>
    <property type="evidence" value="ECO:0007669"/>
    <property type="project" value="UniProtKB-SubCell"/>
</dbReference>
<evidence type="ECO:0000256" key="7">
    <source>
        <dbReference type="ARBA" id="ARBA00022949"/>
    </source>
</evidence>
<feature type="transmembrane region" description="Helical" evidence="12">
    <location>
        <begin position="189"/>
        <end position="209"/>
    </location>
</feature>
<keyword evidence="9 12" id="KW-0406">Ion transport</keyword>
<evidence type="ECO:0000256" key="4">
    <source>
        <dbReference type="ARBA" id="ARBA00022475"/>
    </source>
</evidence>
<comment type="function">
    <text evidence="12">Structural component of the gap junctions.</text>
</comment>
<keyword evidence="14" id="KW-1185">Reference proteome</keyword>